<dbReference type="InterPro" id="IPR039949">
    <property type="entry name" value="NAA40"/>
</dbReference>
<dbReference type="EMBL" id="AYKW01000012">
    <property type="protein sequence ID" value="PIL31606.1"/>
    <property type="molecule type" value="Genomic_DNA"/>
</dbReference>
<keyword evidence="4" id="KW-0808">Transferase</keyword>
<sequence length="70" mass="8448">MRAMVEPSSFGWDPPEKKEELFHKNSRYILMLHDDGSLRAEEPDTRIVAFTHFRFEFDQDEELVYWWVAA</sequence>
<comment type="subcellular location">
    <subcellularLocation>
        <location evidence="2">Cytoplasm</location>
    </subcellularLocation>
    <subcellularLocation>
        <location evidence="1">Nucleus</location>
    </subcellularLocation>
</comment>
<dbReference type="GO" id="GO:0010485">
    <property type="term" value="F:histone H4 acetyltransferase activity"/>
    <property type="evidence" value="ECO:0007669"/>
    <property type="project" value="InterPro"/>
</dbReference>
<dbReference type="STRING" id="1077348.A0A2G8SCV5"/>
<evidence type="ECO:0000313" key="7">
    <source>
        <dbReference type="EMBL" id="PIL31606.1"/>
    </source>
</evidence>
<dbReference type="PANTHER" id="PTHR20531">
    <property type="entry name" value="N-ALPHA-ACETYLTRANSFERASE 40"/>
    <property type="match status" value="1"/>
</dbReference>
<evidence type="ECO:0000256" key="1">
    <source>
        <dbReference type="ARBA" id="ARBA00004123"/>
    </source>
</evidence>
<protein>
    <submittedName>
        <fullName evidence="7">Uncharacterized protein</fullName>
    </submittedName>
</protein>
<evidence type="ECO:0000256" key="5">
    <source>
        <dbReference type="ARBA" id="ARBA00023242"/>
    </source>
</evidence>
<proteinExistence type="predicted"/>
<gene>
    <name evidence="7" type="ORF">GSI_06308</name>
</gene>
<keyword evidence="8" id="KW-1185">Reference proteome</keyword>
<evidence type="ECO:0000256" key="6">
    <source>
        <dbReference type="ARBA" id="ARBA00023315"/>
    </source>
</evidence>
<dbReference type="GO" id="GO:0043998">
    <property type="term" value="F:histone H2A acetyltransferase activity"/>
    <property type="evidence" value="ECO:0007669"/>
    <property type="project" value="InterPro"/>
</dbReference>
<reference evidence="7 8" key="1">
    <citation type="journal article" date="2015" name="Sci. Rep.">
        <title>Chromosome-level genome map provides insights into diverse defense mechanisms in the medicinal fungus Ganoderma sinense.</title>
        <authorList>
            <person name="Zhu Y."/>
            <person name="Xu J."/>
            <person name="Sun C."/>
            <person name="Zhou S."/>
            <person name="Xu H."/>
            <person name="Nelson D.R."/>
            <person name="Qian J."/>
            <person name="Song J."/>
            <person name="Luo H."/>
            <person name="Xiang L."/>
            <person name="Li Y."/>
            <person name="Xu Z."/>
            <person name="Ji A."/>
            <person name="Wang L."/>
            <person name="Lu S."/>
            <person name="Hayward A."/>
            <person name="Sun W."/>
            <person name="Li X."/>
            <person name="Schwartz D.C."/>
            <person name="Wang Y."/>
            <person name="Chen S."/>
        </authorList>
    </citation>
    <scope>NUCLEOTIDE SEQUENCE [LARGE SCALE GENOMIC DNA]</scope>
    <source>
        <strain evidence="7 8">ZZ0214-1</strain>
    </source>
</reference>
<accession>A0A2G8SCV5</accession>
<comment type="caution">
    <text evidence="7">The sequence shown here is derived from an EMBL/GenBank/DDBJ whole genome shotgun (WGS) entry which is preliminary data.</text>
</comment>
<dbReference type="Gene3D" id="3.40.630.30">
    <property type="match status" value="1"/>
</dbReference>
<dbReference type="AlphaFoldDB" id="A0A2G8SCV5"/>
<dbReference type="PANTHER" id="PTHR20531:SF1">
    <property type="entry name" value="N-ALPHA-ACETYLTRANSFERASE 40"/>
    <property type="match status" value="1"/>
</dbReference>
<dbReference type="GO" id="GO:1990189">
    <property type="term" value="F:protein N-terminal-serine acetyltransferase activity"/>
    <property type="evidence" value="ECO:0007669"/>
    <property type="project" value="TreeGrafter"/>
</dbReference>
<evidence type="ECO:0000256" key="3">
    <source>
        <dbReference type="ARBA" id="ARBA00022490"/>
    </source>
</evidence>
<organism evidence="7 8">
    <name type="scientific">Ganoderma sinense ZZ0214-1</name>
    <dbReference type="NCBI Taxonomy" id="1077348"/>
    <lineage>
        <taxon>Eukaryota</taxon>
        <taxon>Fungi</taxon>
        <taxon>Dikarya</taxon>
        <taxon>Basidiomycota</taxon>
        <taxon>Agaricomycotina</taxon>
        <taxon>Agaricomycetes</taxon>
        <taxon>Polyporales</taxon>
        <taxon>Polyporaceae</taxon>
        <taxon>Ganoderma</taxon>
    </lineage>
</organism>
<name>A0A2G8SCV5_9APHY</name>
<evidence type="ECO:0000256" key="4">
    <source>
        <dbReference type="ARBA" id="ARBA00022679"/>
    </source>
</evidence>
<keyword evidence="6" id="KW-0012">Acyltransferase</keyword>
<evidence type="ECO:0000256" key="2">
    <source>
        <dbReference type="ARBA" id="ARBA00004496"/>
    </source>
</evidence>
<dbReference type="GO" id="GO:0005737">
    <property type="term" value="C:cytoplasm"/>
    <property type="evidence" value="ECO:0007669"/>
    <property type="project" value="UniProtKB-SubCell"/>
</dbReference>
<keyword evidence="3" id="KW-0963">Cytoplasm</keyword>
<dbReference type="OrthoDB" id="424551at2759"/>
<dbReference type="Proteomes" id="UP000230002">
    <property type="component" value="Unassembled WGS sequence"/>
</dbReference>
<keyword evidence="5" id="KW-0539">Nucleus</keyword>
<dbReference type="GO" id="GO:0005634">
    <property type="term" value="C:nucleus"/>
    <property type="evidence" value="ECO:0007669"/>
    <property type="project" value="UniProtKB-SubCell"/>
</dbReference>
<evidence type="ECO:0000313" key="8">
    <source>
        <dbReference type="Proteomes" id="UP000230002"/>
    </source>
</evidence>